<dbReference type="AlphaFoldDB" id="A0A1Y1XGJ8"/>
<reference evidence="1 2" key="2">
    <citation type="submission" date="2016-08" db="EMBL/GenBank/DDBJ databases">
        <title>Pervasive Adenine N6-methylation of Active Genes in Fungi.</title>
        <authorList>
            <consortium name="DOE Joint Genome Institute"/>
            <person name="Mondo S.J."/>
            <person name="Dannebaum R.O."/>
            <person name="Kuo R.C."/>
            <person name="Labutti K."/>
            <person name="Haridas S."/>
            <person name="Kuo A."/>
            <person name="Salamov A."/>
            <person name="Ahrendt S.R."/>
            <person name="Lipzen A."/>
            <person name="Sullivan W."/>
            <person name="Andreopoulos W.B."/>
            <person name="Clum A."/>
            <person name="Lindquist E."/>
            <person name="Daum C."/>
            <person name="Ramamoorthy G.K."/>
            <person name="Gryganskyi A."/>
            <person name="Culley D."/>
            <person name="Magnuson J.K."/>
            <person name="James T.Y."/>
            <person name="O'Malley M.A."/>
            <person name="Stajich J.E."/>
            <person name="Spatafora J.W."/>
            <person name="Visel A."/>
            <person name="Grigoriev I.V."/>
        </authorList>
    </citation>
    <scope>NUCLEOTIDE SEQUENCE [LARGE SCALE GENOMIC DNA]</scope>
    <source>
        <strain evidence="1 2">S4</strain>
    </source>
</reference>
<keyword evidence="2" id="KW-1185">Reference proteome</keyword>
<proteinExistence type="predicted"/>
<protein>
    <submittedName>
        <fullName evidence="1">Uncharacterized protein</fullName>
    </submittedName>
</protein>
<name>A0A1Y1XGJ8_9FUNG</name>
<sequence length="128" mass="14231">MPSDIRGYFVLNNAASVDLEYIRCDGTTCKKITTPNTSVTTCSNIGDLVLNESKIKICISSTKMVEFSSSEKYSTYLIENNGNTIFSDDITNEKILLSISNNFIIPLDSNDCMLIIKINIIVIILIHI</sequence>
<dbReference type="EMBL" id="MCFG01000044">
    <property type="protein sequence ID" value="ORX84880.1"/>
    <property type="molecule type" value="Genomic_DNA"/>
</dbReference>
<evidence type="ECO:0000313" key="2">
    <source>
        <dbReference type="Proteomes" id="UP000193944"/>
    </source>
</evidence>
<organism evidence="1 2">
    <name type="scientific">Anaeromyces robustus</name>
    <dbReference type="NCBI Taxonomy" id="1754192"/>
    <lineage>
        <taxon>Eukaryota</taxon>
        <taxon>Fungi</taxon>
        <taxon>Fungi incertae sedis</taxon>
        <taxon>Chytridiomycota</taxon>
        <taxon>Chytridiomycota incertae sedis</taxon>
        <taxon>Neocallimastigomycetes</taxon>
        <taxon>Neocallimastigales</taxon>
        <taxon>Neocallimastigaceae</taxon>
        <taxon>Anaeromyces</taxon>
    </lineage>
</organism>
<gene>
    <name evidence="1" type="ORF">BCR32DRAFT_242221</name>
</gene>
<evidence type="ECO:0000313" key="1">
    <source>
        <dbReference type="EMBL" id="ORX84880.1"/>
    </source>
</evidence>
<comment type="caution">
    <text evidence="1">The sequence shown here is derived from an EMBL/GenBank/DDBJ whole genome shotgun (WGS) entry which is preliminary data.</text>
</comment>
<dbReference type="STRING" id="1754192.A0A1Y1XGJ8"/>
<dbReference type="Proteomes" id="UP000193944">
    <property type="component" value="Unassembled WGS sequence"/>
</dbReference>
<accession>A0A1Y1XGJ8</accession>
<reference evidence="1 2" key="1">
    <citation type="submission" date="2016-08" db="EMBL/GenBank/DDBJ databases">
        <title>A Parts List for Fungal Cellulosomes Revealed by Comparative Genomics.</title>
        <authorList>
            <consortium name="DOE Joint Genome Institute"/>
            <person name="Haitjema C.H."/>
            <person name="Gilmore S.P."/>
            <person name="Henske J.K."/>
            <person name="Solomon K.V."/>
            <person name="De Groot R."/>
            <person name="Kuo A."/>
            <person name="Mondo S.J."/>
            <person name="Salamov A.A."/>
            <person name="Labutti K."/>
            <person name="Zhao Z."/>
            <person name="Chiniquy J."/>
            <person name="Barry K."/>
            <person name="Brewer H.M."/>
            <person name="Purvine S.O."/>
            <person name="Wright A.T."/>
            <person name="Boxma B."/>
            <person name="Van Alen T."/>
            <person name="Hackstein J.H."/>
            <person name="Baker S.E."/>
            <person name="Grigoriev I.V."/>
            <person name="O'Malley M.A."/>
        </authorList>
    </citation>
    <scope>NUCLEOTIDE SEQUENCE [LARGE SCALE GENOMIC DNA]</scope>
    <source>
        <strain evidence="1 2">S4</strain>
    </source>
</reference>